<protein>
    <recommendedName>
        <fullName evidence="6">Protein kinase domain-containing protein</fullName>
    </recommendedName>
</protein>
<dbReference type="PANTHER" id="PTHR46877:SF16">
    <property type="entry name" value="EPHRIN TYPE-A RECEPTOR 10"/>
    <property type="match status" value="1"/>
</dbReference>
<dbReference type="GO" id="GO:0005524">
    <property type="term" value="F:ATP binding"/>
    <property type="evidence" value="ECO:0007669"/>
    <property type="project" value="UniProtKB-KW"/>
</dbReference>
<sequence>EYGEVCKGCLKLPSKRELPVAIQTLRVGCSEKQKRAFLAEASIMGQFDHPNIIRLEGVITRGNTMMTVMEYLGNGVLDSFVR</sequence>
<dbReference type="AlphaFoldDB" id="A0A974DN85"/>
<organism evidence="7 8">
    <name type="scientific">Xenopus laevis</name>
    <name type="common">African clawed frog</name>
    <dbReference type="NCBI Taxonomy" id="8355"/>
    <lineage>
        <taxon>Eukaryota</taxon>
        <taxon>Metazoa</taxon>
        <taxon>Chordata</taxon>
        <taxon>Craniata</taxon>
        <taxon>Vertebrata</taxon>
        <taxon>Euteleostomi</taxon>
        <taxon>Amphibia</taxon>
        <taxon>Batrachia</taxon>
        <taxon>Anura</taxon>
        <taxon>Pipoidea</taxon>
        <taxon>Pipidae</taxon>
        <taxon>Xenopodinae</taxon>
        <taxon>Xenopus</taxon>
        <taxon>Xenopus</taxon>
    </lineage>
</organism>
<dbReference type="InterPro" id="IPR011009">
    <property type="entry name" value="Kinase-like_dom_sf"/>
</dbReference>
<feature type="non-terminal residue" evidence="7">
    <location>
        <position position="1"/>
    </location>
</feature>
<evidence type="ECO:0000256" key="2">
    <source>
        <dbReference type="ARBA" id="ARBA00022741"/>
    </source>
</evidence>
<evidence type="ECO:0000256" key="5">
    <source>
        <dbReference type="ARBA" id="ARBA00023170"/>
    </source>
</evidence>
<reference evidence="7" key="2">
    <citation type="submission" date="2016-05" db="EMBL/GenBank/DDBJ databases">
        <title>WGS assembly of Xenopus laevis.</title>
        <authorList>
            <person name="Session A."/>
            <person name="Uno Y."/>
            <person name="Kwon T."/>
            <person name="Chapman J."/>
            <person name="Toyoda A."/>
            <person name="Takahashi S."/>
            <person name="Fukui A."/>
            <person name="Hikosaka A."/>
            <person name="Putnam N."/>
            <person name="Stites J."/>
            <person name="Van Heeringen S."/>
            <person name="Quigley I."/>
            <person name="Heinz S."/>
            <person name="Hellsten U."/>
            <person name="Lyons J."/>
            <person name="Suzuki A."/>
            <person name="Kondo M."/>
            <person name="Ogino H."/>
            <person name="Ochi H."/>
            <person name="Bogdanovic O."/>
            <person name="Lister R."/>
            <person name="Georgiou G."/>
            <person name="Paranjpe S."/>
            <person name="Van Kruijsbergen I."/>
            <person name="Mozaffari S."/>
            <person name="Shu S."/>
            <person name="Schmutz J."/>
            <person name="Jenkins J."/>
            <person name="Grimwood J."/>
            <person name="Carlson J."/>
            <person name="Mitros T."/>
            <person name="Simakov O."/>
            <person name="Heald R."/>
            <person name="Miller K."/>
            <person name="Haudenschild C."/>
            <person name="Kuroki Y."/>
            <person name="Tanaka T."/>
            <person name="Michiue T."/>
            <person name="Watanabe M."/>
            <person name="Kinoshita T."/>
            <person name="Ohta Y."/>
            <person name="Mawaribuchi S."/>
            <person name="Suzuki Y."/>
            <person name="Haramoto Y."/>
            <person name="Yamamoto T."/>
            <person name="Takagi C."/>
            <person name="Kitzman J."/>
            <person name="Shendure J."/>
            <person name="Nakayama T."/>
            <person name="Izutsu Y."/>
            <person name="Robert J."/>
            <person name="Dichmann D."/>
            <person name="Flajnik M."/>
            <person name="Houston D."/>
            <person name="Marcotte E."/>
            <person name="Wallingford J."/>
            <person name="Ito Y."/>
            <person name="Asashima M."/>
            <person name="Ueno N."/>
            <person name="Matsuda Y."/>
            <person name="Jan Veenstra G."/>
            <person name="Fujiyama A."/>
            <person name="Harland R."/>
            <person name="Taira M."/>
            <person name="Rokhsar D.S."/>
        </authorList>
    </citation>
    <scope>NUCLEOTIDE SEQUENCE</scope>
    <source>
        <strain evidence="7">J</strain>
        <tissue evidence="7">Blood</tissue>
    </source>
</reference>
<accession>A0A974DN85</accession>
<dbReference type="PROSITE" id="PS50011">
    <property type="entry name" value="PROTEIN_KINASE_DOM"/>
    <property type="match status" value="1"/>
</dbReference>
<dbReference type="Pfam" id="PF07714">
    <property type="entry name" value="PK_Tyr_Ser-Thr"/>
    <property type="match status" value="1"/>
</dbReference>
<keyword evidence="2" id="KW-0547">Nucleotide-binding</keyword>
<feature type="domain" description="Protein kinase" evidence="6">
    <location>
        <begin position="1"/>
        <end position="82"/>
    </location>
</feature>
<dbReference type="EMBL" id="CM004468">
    <property type="protein sequence ID" value="OCT94821.1"/>
    <property type="molecule type" value="Genomic_DNA"/>
</dbReference>
<dbReference type="EMBL" id="CM004468">
    <property type="protein sequence ID" value="OCT94822.1"/>
    <property type="molecule type" value="Genomic_DNA"/>
</dbReference>
<evidence type="ECO:0000259" key="6">
    <source>
        <dbReference type="PROSITE" id="PS50011"/>
    </source>
</evidence>
<keyword evidence="4" id="KW-0472">Membrane</keyword>
<evidence type="ECO:0000256" key="1">
    <source>
        <dbReference type="ARBA" id="ARBA00004167"/>
    </source>
</evidence>
<dbReference type="GO" id="GO:0030425">
    <property type="term" value="C:dendrite"/>
    <property type="evidence" value="ECO:0007669"/>
    <property type="project" value="TreeGrafter"/>
</dbReference>
<name>A0A974DN85_XENLA</name>
<reference evidence="8" key="1">
    <citation type="journal article" date="2016" name="Nature">
        <title>Genome evolution in the allotetraploid frog Xenopus laevis.</title>
        <authorList>
            <person name="Session A.M."/>
            <person name="Uno Y."/>
            <person name="Kwon T."/>
            <person name="Chapman J.A."/>
            <person name="Toyoda A."/>
            <person name="Takahashi S."/>
            <person name="Fukui A."/>
            <person name="Hikosaka A."/>
            <person name="Suzuki A."/>
            <person name="Kondo M."/>
            <person name="van Heeringen S.J."/>
            <person name="Quigley I."/>
            <person name="Heinz S."/>
            <person name="Ogino H."/>
            <person name="Ochi H."/>
            <person name="Hellsten U."/>
            <person name="Lyons J.B."/>
            <person name="Simakov O."/>
            <person name="Putnam N."/>
            <person name="Stites J."/>
            <person name="Kuroki Y."/>
            <person name="Tanaka T."/>
            <person name="Michiue T."/>
            <person name="Watanabe M."/>
            <person name="Bogdanovic O."/>
            <person name="Lister R."/>
            <person name="Georgiou G."/>
            <person name="Paranjpe S.S."/>
            <person name="van Kruijsbergen I."/>
            <person name="Shu S."/>
            <person name="Carlson J."/>
            <person name="Kinoshita T."/>
            <person name="Ohta Y."/>
            <person name="Mawaribuchi S."/>
            <person name="Jenkins J."/>
            <person name="Grimwood J."/>
            <person name="Schmutz J."/>
            <person name="Mitros T."/>
            <person name="Mozaffari S.V."/>
            <person name="Suzuki Y."/>
            <person name="Haramoto Y."/>
            <person name="Yamamoto T.S."/>
            <person name="Takagi C."/>
            <person name="Heald R."/>
            <person name="Miller K."/>
            <person name="Haudenschild C."/>
            <person name="Kitzman J."/>
            <person name="Nakayama T."/>
            <person name="Izutsu Y."/>
            <person name="Robert J."/>
            <person name="Fortriede J."/>
            <person name="Burns K."/>
            <person name="Lotay V."/>
            <person name="Karimi K."/>
            <person name="Yasuoka Y."/>
            <person name="Dichmann D.S."/>
            <person name="Flajnik M.F."/>
            <person name="Houston D.W."/>
            <person name="Shendure J."/>
            <person name="DuPasquier L."/>
            <person name="Vize P.D."/>
            <person name="Zorn A.M."/>
            <person name="Ito M."/>
            <person name="Marcotte E.M."/>
            <person name="Wallingford J.B."/>
            <person name="Ito Y."/>
            <person name="Asashima M."/>
            <person name="Ueno N."/>
            <person name="Matsuda Y."/>
            <person name="Veenstra G.J."/>
            <person name="Fujiyama A."/>
            <person name="Harland R.M."/>
            <person name="Taira M."/>
            <person name="Rokhsar D.S."/>
        </authorList>
    </citation>
    <scope>NUCLEOTIDE SEQUENCE [LARGE SCALE GENOMIC DNA]</scope>
    <source>
        <strain evidence="8">J</strain>
    </source>
</reference>
<dbReference type="InterPro" id="IPR050449">
    <property type="entry name" value="Ephrin_rcpt_TKs"/>
</dbReference>
<evidence type="ECO:0000313" key="8">
    <source>
        <dbReference type="Proteomes" id="UP000694892"/>
    </source>
</evidence>
<dbReference type="PANTHER" id="PTHR46877">
    <property type="entry name" value="EPH RECEPTOR A5"/>
    <property type="match status" value="1"/>
</dbReference>
<dbReference type="GO" id="GO:0005886">
    <property type="term" value="C:plasma membrane"/>
    <property type="evidence" value="ECO:0007669"/>
    <property type="project" value="TreeGrafter"/>
</dbReference>
<dbReference type="Gene3D" id="3.30.200.20">
    <property type="entry name" value="Phosphorylase Kinase, domain 1"/>
    <property type="match status" value="1"/>
</dbReference>
<keyword evidence="5" id="KW-0675">Receptor</keyword>
<evidence type="ECO:0000256" key="3">
    <source>
        <dbReference type="ARBA" id="ARBA00022840"/>
    </source>
</evidence>
<comment type="subcellular location">
    <subcellularLocation>
        <location evidence="1">Membrane</location>
        <topology evidence="1">Single-pass membrane protein</topology>
    </subcellularLocation>
</comment>
<dbReference type="GO" id="GO:0005005">
    <property type="term" value="F:transmembrane-ephrin receptor activity"/>
    <property type="evidence" value="ECO:0007669"/>
    <property type="project" value="TreeGrafter"/>
</dbReference>
<feature type="non-terminal residue" evidence="7">
    <location>
        <position position="82"/>
    </location>
</feature>
<dbReference type="OMA" id="YCKSHSE"/>
<keyword evidence="3" id="KW-0067">ATP-binding</keyword>
<proteinExistence type="predicted"/>
<dbReference type="GO" id="GO:0007411">
    <property type="term" value="P:axon guidance"/>
    <property type="evidence" value="ECO:0007669"/>
    <property type="project" value="TreeGrafter"/>
</dbReference>
<dbReference type="InterPro" id="IPR000719">
    <property type="entry name" value="Prot_kinase_dom"/>
</dbReference>
<dbReference type="SUPFAM" id="SSF56112">
    <property type="entry name" value="Protein kinase-like (PK-like)"/>
    <property type="match status" value="1"/>
</dbReference>
<dbReference type="InterPro" id="IPR001245">
    <property type="entry name" value="Ser-Thr/Tyr_kinase_cat_dom"/>
</dbReference>
<dbReference type="Proteomes" id="UP000694892">
    <property type="component" value="Chromosome 2L"/>
</dbReference>
<evidence type="ECO:0000256" key="4">
    <source>
        <dbReference type="ARBA" id="ARBA00023136"/>
    </source>
</evidence>
<evidence type="ECO:0000313" key="7">
    <source>
        <dbReference type="EMBL" id="OCT94822.1"/>
    </source>
</evidence>
<gene>
    <name evidence="7" type="ORF">XELAEV_180125047mg</name>
</gene>